<proteinExistence type="predicted"/>
<evidence type="ECO:0000313" key="1">
    <source>
        <dbReference type="EMBL" id="MQY47468.1"/>
    </source>
</evidence>
<dbReference type="RefSeq" id="WP_153354953.1">
    <property type="nucleotide sequence ID" value="NZ_JAYKOO010000007.1"/>
</dbReference>
<comment type="caution">
    <text evidence="1">The sequence shown here is derived from an EMBL/GenBank/DDBJ whole genome shotgun (WGS) entry which is preliminary data.</text>
</comment>
<evidence type="ECO:0000313" key="2">
    <source>
        <dbReference type="Proteomes" id="UP000435138"/>
    </source>
</evidence>
<keyword evidence="2" id="KW-1185">Reference proteome</keyword>
<dbReference type="AlphaFoldDB" id="A0A6A8AC59"/>
<name>A0A6A8AC59_9HYPH</name>
<dbReference type="EMBL" id="WIXI01000045">
    <property type="protein sequence ID" value="MQY47468.1"/>
    <property type="molecule type" value="Genomic_DNA"/>
</dbReference>
<reference evidence="1 2" key="1">
    <citation type="submission" date="2019-11" db="EMBL/GenBank/DDBJ databases">
        <title>Genome analysis of Rhizobacterium cereale a novel genus and species isolated from maize roots in North Spain.</title>
        <authorList>
            <person name="Menendez E."/>
            <person name="Flores-Felix J.D."/>
            <person name="Ramirez-Bahena M.-H."/>
            <person name="Igual J.M."/>
            <person name="Garcia-Fraile P."/>
            <person name="Peix A."/>
            <person name="Velazquez E."/>
        </authorList>
    </citation>
    <scope>NUCLEOTIDE SEQUENCE [LARGE SCALE GENOMIC DNA]</scope>
    <source>
        <strain evidence="1 2">RZME27</strain>
    </source>
</reference>
<gene>
    <name evidence="1" type="ORF">GAO09_15650</name>
</gene>
<sequence>MSISPIDALRGFAFGGGTLVDYAIDDAIMMLSTEVLALNQPDADLCRFGDVQLGMRIAIALDAGGVAPPFSGFAAGQDGEISRLGPSGTDCDVWELAFFLHDFRDVGRQKFVVLSFRPLAISVMPTGVAISD</sequence>
<protein>
    <submittedName>
        <fullName evidence="1">Uncharacterized protein</fullName>
    </submittedName>
</protein>
<dbReference type="Proteomes" id="UP000435138">
    <property type="component" value="Unassembled WGS sequence"/>
</dbReference>
<accession>A0A6A8AC59</accession>
<organism evidence="1 2">
    <name type="scientific">Endobacterium cereale</name>
    <dbReference type="NCBI Taxonomy" id="2663029"/>
    <lineage>
        <taxon>Bacteria</taxon>
        <taxon>Pseudomonadati</taxon>
        <taxon>Pseudomonadota</taxon>
        <taxon>Alphaproteobacteria</taxon>
        <taxon>Hyphomicrobiales</taxon>
        <taxon>Rhizobiaceae</taxon>
        <taxon>Endobacterium</taxon>
    </lineage>
</organism>